<dbReference type="Pfam" id="PF14510">
    <property type="entry name" value="ABC_trans_N"/>
    <property type="match status" value="1"/>
</dbReference>
<organism evidence="2 3">
    <name type="scientific">Artemisia annua</name>
    <name type="common">Sweet wormwood</name>
    <dbReference type="NCBI Taxonomy" id="35608"/>
    <lineage>
        <taxon>Eukaryota</taxon>
        <taxon>Viridiplantae</taxon>
        <taxon>Streptophyta</taxon>
        <taxon>Embryophyta</taxon>
        <taxon>Tracheophyta</taxon>
        <taxon>Spermatophyta</taxon>
        <taxon>Magnoliopsida</taxon>
        <taxon>eudicotyledons</taxon>
        <taxon>Gunneridae</taxon>
        <taxon>Pentapetalae</taxon>
        <taxon>asterids</taxon>
        <taxon>campanulids</taxon>
        <taxon>Asterales</taxon>
        <taxon>Asteraceae</taxon>
        <taxon>Asteroideae</taxon>
        <taxon>Anthemideae</taxon>
        <taxon>Artemisiinae</taxon>
        <taxon>Artemisia</taxon>
    </lineage>
</organism>
<sequence>MEEERKMSMRQSVGRSISKSISRAASSWRMDDVFSTGGGGSHDGRSSRHSMEDEEALRWAALEKLPTYNRLRTTIFKSYIPSDQHQPMPTEQMLVDVRELDPHARQEFIDKIFKVAEEDNEIFLRKFKDRVDKVGISLPTVEVRFQNLSVEADCHVGDRALPTLTNTARNITEGLLAKLGVSFSEKAKLHILKDASGILKPGRGVWDCL</sequence>
<dbReference type="InterPro" id="IPR029481">
    <property type="entry name" value="ABC_trans_N"/>
</dbReference>
<reference evidence="2 3" key="1">
    <citation type="journal article" date="2018" name="Mol. Plant">
        <title>The genome of Artemisia annua provides insight into the evolution of Asteraceae family and artemisinin biosynthesis.</title>
        <authorList>
            <person name="Shen Q."/>
            <person name="Zhang L."/>
            <person name="Liao Z."/>
            <person name="Wang S."/>
            <person name="Yan T."/>
            <person name="Shi P."/>
            <person name="Liu M."/>
            <person name="Fu X."/>
            <person name="Pan Q."/>
            <person name="Wang Y."/>
            <person name="Lv Z."/>
            <person name="Lu X."/>
            <person name="Zhang F."/>
            <person name="Jiang W."/>
            <person name="Ma Y."/>
            <person name="Chen M."/>
            <person name="Hao X."/>
            <person name="Li L."/>
            <person name="Tang Y."/>
            <person name="Lv G."/>
            <person name="Zhou Y."/>
            <person name="Sun X."/>
            <person name="Brodelius P.E."/>
            <person name="Rose J.K.C."/>
            <person name="Tang K."/>
        </authorList>
    </citation>
    <scope>NUCLEOTIDE SEQUENCE [LARGE SCALE GENOMIC DNA]</scope>
    <source>
        <strain evidence="3">cv. Huhao1</strain>
        <tissue evidence="2">Leaf</tissue>
    </source>
</reference>
<dbReference type="PANTHER" id="PTHR48040">
    <property type="entry name" value="PLEIOTROPIC DRUG RESISTANCE PROTEIN 1-LIKE ISOFORM X1"/>
    <property type="match status" value="1"/>
</dbReference>
<comment type="caution">
    <text evidence="2">The sequence shown here is derived from an EMBL/GenBank/DDBJ whole genome shotgun (WGS) entry which is preliminary data.</text>
</comment>
<accession>A0A2U1NVC1</accession>
<protein>
    <submittedName>
        <fullName evidence="2">Plant PDR ABC transporter associated</fullName>
    </submittedName>
</protein>
<dbReference type="OrthoDB" id="66620at2759"/>
<dbReference type="Proteomes" id="UP000245207">
    <property type="component" value="Unassembled WGS sequence"/>
</dbReference>
<evidence type="ECO:0000313" key="3">
    <source>
        <dbReference type="Proteomes" id="UP000245207"/>
    </source>
</evidence>
<gene>
    <name evidence="2" type="ORF">CTI12_AA220690</name>
</gene>
<dbReference type="STRING" id="35608.A0A2U1NVC1"/>
<dbReference type="PANTHER" id="PTHR48040:SF66">
    <property type="entry name" value="PLANT PDR ABC TRANSPORTER ASSOCIATED-RELATED"/>
    <property type="match status" value="1"/>
</dbReference>
<evidence type="ECO:0000259" key="1">
    <source>
        <dbReference type="Pfam" id="PF14510"/>
    </source>
</evidence>
<feature type="domain" description="Pleiotropic ABC efflux transporter N-terminal" evidence="1">
    <location>
        <begin position="117"/>
        <end position="166"/>
    </location>
</feature>
<name>A0A2U1NVC1_ARTAN</name>
<dbReference type="EMBL" id="PKPP01002127">
    <property type="protein sequence ID" value="PWA77438.1"/>
    <property type="molecule type" value="Genomic_DNA"/>
</dbReference>
<proteinExistence type="predicted"/>
<evidence type="ECO:0000313" key="2">
    <source>
        <dbReference type="EMBL" id="PWA77438.1"/>
    </source>
</evidence>
<dbReference type="AlphaFoldDB" id="A0A2U1NVC1"/>
<keyword evidence="3" id="KW-1185">Reference proteome</keyword>